<keyword evidence="1" id="KW-1133">Transmembrane helix</keyword>
<dbReference type="Proteomes" id="UP000233249">
    <property type="component" value="Unassembled WGS sequence"/>
</dbReference>
<dbReference type="Pfam" id="PF05437">
    <property type="entry name" value="AzlD"/>
    <property type="match status" value="1"/>
</dbReference>
<reference evidence="2 3" key="1">
    <citation type="submission" date="2017-12" db="EMBL/GenBank/DDBJ databases">
        <title>Corynebacterium mastitidis 16-1433 Genome.</title>
        <authorList>
            <person name="Gulvik C.A."/>
        </authorList>
    </citation>
    <scope>NUCLEOTIDE SEQUENCE [LARGE SCALE GENOMIC DNA]</scope>
    <source>
        <strain evidence="2 3">16-1433</strain>
    </source>
</reference>
<dbReference type="STRING" id="1121365.GCA_000375365_00864"/>
<comment type="caution">
    <text evidence="2">The sequence shown here is derived from an EMBL/GenBank/DDBJ whole genome shotgun (WGS) entry which is preliminary data.</text>
</comment>
<gene>
    <name evidence="2" type="ORF">CXB45_08870</name>
</gene>
<keyword evidence="1" id="KW-0812">Transmembrane</keyword>
<dbReference type="AlphaFoldDB" id="A0A2N0X5W2"/>
<sequence length="114" mass="11786">MSAGLPEGISLADVAAVLVPVALVTVLLRQFPYSAKRMLRRSHFMGTLGMTMPVGVMVVLVVYTIAGQAHAPGGVGATLLAGALTLGLHAWRRQAGLSILAGTAAYMILVNAVF</sequence>
<protein>
    <submittedName>
        <fullName evidence="2">Branched-chain amino acid ABC transporter permease</fullName>
    </submittedName>
</protein>
<name>A0A2N0X5W2_9CORY</name>
<dbReference type="EMBL" id="PJAF01000028">
    <property type="protein sequence ID" value="PKF68071.1"/>
    <property type="molecule type" value="Genomic_DNA"/>
</dbReference>
<dbReference type="InterPro" id="IPR008407">
    <property type="entry name" value="Brnchd-chn_aa_trnsp_AzlD"/>
</dbReference>
<feature type="transmembrane region" description="Helical" evidence="1">
    <location>
        <begin position="95"/>
        <end position="113"/>
    </location>
</feature>
<organism evidence="2 3">
    <name type="scientific">Corynebacterium mastitidis</name>
    <dbReference type="NCBI Taxonomy" id="161890"/>
    <lineage>
        <taxon>Bacteria</taxon>
        <taxon>Bacillati</taxon>
        <taxon>Actinomycetota</taxon>
        <taxon>Actinomycetes</taxon>
        <taxon>Mycobacteriales</taxon>
        <taxon>Corynebacteriaceae</taxon>
        <taxon>Corynebacterium</taxon>
    </lineage>
</organism>
<accession>A0A2N0X5W2</accession>
<proteinExistence type="predicted"/>
<feature type="transmembrane region" description="Helical" evidence="1">
    <location>
        <begin position="71"/>
        <end position="88"/>
    </location>
</feature>
<dbReference type="RefSeq" id="WP_101174106.1">
    <property type="nucleotide sequence ID" value="NZ_JAKRKB010000006.1"/>
</dbReference>
<feature type="transmembrane region" description="Helical" evidence="1">
    <location>
        <begin position="43"/>
        <end position="65"/>
    </location>
</feature>
<dbReference type="PIRSF" id="PIRSF003203">
    <property type="entry name" value="AzlD"/>
    <property type="match status" value="1"/>
</dbReference>
<keyword evidence="1" id="KW-0472">Membrane</keyword>
<evidence type="ECO:0000313" key="3">
    <source>
        <dbReference type="Proteomes" id="UP000233249"/>
    </source>
</evidence>
<evidence type="ECO:0000313" key="2">
    <source>
        <dbReference type="EMBL" id="PKF68071.1"/>
    </source>
</evidence>
<feature type="transmembrane region" description="Helical" evidence="1">
    <location>
        <begin position="12"/>
        <end position="31"/>
    </location>
</feature>
<evidence type="ECO:0000256" key="1">
    <source>
        <dbReference type="SAM" id="Phobius"/>
    </source>
</evidence>